<sequence>MAPKPSVGRSAKSATPGDDMAKEIHHHAVAIQIEGYANMLTSSPRLKAFLARPIEGDWPYPRTDPTHVKVRQNGRIMSVAVMRRIRKTPAR</sequence>
<accession>A0A4Q0S695</accession>
<evidence type="ECO:0000313" key="3">
    <source>
        <dbReference type="Proteomes" id="UP000289546"/>
    </source>
</evidence>
<comment type="caution">
    <text evidence="2">The sequence shown here is derived from an EMBL/GenBank/DDBJ whole genome shotgun (WGS) entry which is preliminary data.</text>
</comment>
<evidence type="ECO:0000256" key="1">
    <source>
        <dbReference type="SAM" id="MobiDB-lite"/>
    </source>
</evidence>
<name>A0A4Q0S695_9BRAD</name>
<reference evidence="2 3" key="1">
    <citation type="submission" date="2015-04" db="EMBL/GenBank/DDBJ databases">
        <title>Comparative genomics of rhizobia nodulating Arachis hypogaea in China.</title>
        <authorList>
            <person name="Li Y."/>
        </authorList>
    </citation>
    <scope>NUCLEOTIDE SEQUENCE [LARGE SCALE GENOMIC DNA]</scope>
    <source>
        <strain evidence="2 3">CCBAU 51757</strain>
    </source>
</reference>
<organism evidence="2 3">
    <name type="scientific">Bradyrhizobium nanningense</name>
    <dbReference type="NCBI Taxonomy" id="1325118"/>
    <lineage>
        <taxon>Bacteria</taxon>
        <taxon>Pseudomonadati</taxon>
        <taxon>Pseudomonadota</taxon>
        <taxon>Alphaproteobacteria</taxon>
        <taxon>Hyphomicrobiales</taxon>
        <taxon>Nitrobacteraceae</taxon>
        <taxon>Bradyrhizobium</taxon>
    </lineage>
</organism>
<proteinExistence type="predicted"/>
<dbReference type="AlphaFoldDB" id="A0A4Q0S695"/>
<feature type="region of interest" description="Disordered" evidence="1">
    <location>
        <begin position="1"/>
        <end position="23"/>
    </location>
</feature>
<dbReference type="Proteomes" id="UP000289546">
    <property type="component" value="Unassembled WGS sequence"/>
</dbReference>
<keyword evidence="3" id="KW-1185">Reference proteome</keyword>
<dbReference type="EMBL" id="LBJQ01000073">
    <property type="protein sequence ID" value="RXH28959.1"/>
    <property type="molecule type" value="Genomic_DNA"/>
</dbReference>
<protein>
    <submittedName>
        <fullName evidence="2">Uncharacterized protein</fullName>
    </submittedName>
</protein>
<gene>
    <name evidence="2" type="ORF">XH99_14295</name>
</gene>
<evidence type="ECO:0000313" key="2">
    <source>
        <dbReference type="EMBL" id="RXH28959.1"/>
    </source>
</evidence>